<dbReference type="Pfam" id="PF06125">
    <property type="entry name" value="DUF961"/>
    <property type="match status" value="1"/>
</dbReference>
<comment type="caution">
    <text evidence="1">The sequence shown here is derived from an EMBL/GenBank/DDBJ whole genome shotgun (WGS) entry which is preliminary data.</text>
</comment>
<proteinExistence type="predicted"/>
<dbReference type="Proteomes" id="UP000189299">
    <property type="component" value="Unassembled WGS sequence"/>
</dbReference>
<sequence>MEFLKIKPQETFGTLSFIGKPIKGAEYTQGSGQARKLVGNYCRLLSSKQSEAVEVIFPTRVNLSDFAYGDVVSIEDVRVEPISESTGSGAITGWRIFAQSIKKGTV</sequence>
<protein>
    <submittedName>
        <fullName evidence="1">DUF961 domain-containing protein</fullName>
    </submittedName>
</protein>
<evidence type="ECO:0000313" key="2">
    <source>
        <dbReference type="Proteomes" id="UP000189299"/>
    </source>
</evidence>
<dbReference type="OrthoDB" id="2193560at2"/>
<organism evidence="1 2">
    <name type="scientific">Enterococcus mundtii</name>
    <dbReference type="NCBI Taxonomy" id="53346"/>
    <lineage>
        <taxon>Bacteria</taxon>
        <taxon>Bacillati</taxon>
        <taxon>Bacillota</taxon>
        <taxon>Bacilli</taxon>
        <taxon>Lactobacillales</taxon>
        <taxon>Enterococcaceae</taxon>
        <taxon>Enterococcus</taxon>
    </lineage>
</organism>
<accession>A0A1V2UBI3</accession>
<gene>
    <name evidence="1" type="ORF">BTN92_15145</name>
</gene>
<name>A0A1V2UBI3_ENTMU</name>
<dbReference type="AlphaFoldDB" id="A0A1V2UBI3"/>
<reference evidence="1 2" key="1">
    <citation type="submission" date="2016-12" db="EMBL/GenBank/DDBJ databases">
        <authorList>
            <person name="Song W.-J."/>
            <person name="Kurnit D.M."/>
        </authorList>
    </citation>
    <scope>NUCLEOTIDE SEQUENCE [LARGE SCALE GENOMIC DNA]</scope>
    <source>
        <strain evidence="1 2">CGB1038-1_S1</strain>
    </source>
</reference>
<dbReference type="RefSeq" id="WP_077152105.1">
    <property type="nucleotide sequence ID" value="NZ_CABMMO010000021.1"/>
</dbReference>
<dbReference type="Gene3D" id="2.40.50.390">
    <property type="entry name" value="Conjugative transposon protein, DUF961"/>
    <property type="match status" value="1"/>
</dbReference>
<dbReference type="InterPro" id="IPR038620">
    <property type="entry name" value="YdcP-like_sf"/>
</dbReference>
<dbReference type="EMBL" id="MSTR01000021">
    <property type="protein sequence ID" value="ONN40460.1"/>
    <property type="molecule type" value="Genomic_DNA"/>
</dbReference>
<evidence type="ECO:0000313" key="1">
    <source>
        <dbReference type="EMBL" id="ONN40460.1"/>
    </source>
</evidence>
<dbReference type="InterPro" id="IPR010365">
    <property type="entry name" value="DUF961"/>
</dbReference>